<evidence type="ECO:0000256" key="8">
    <source>
        <dbReference type="RuleBase" id="RU368048"/>
    </source>
</evidence>
<dbReference type="Pfam" id="PF13499">
    <property type="entry name" value="EF-hand_7"/>
    <property type="match status" value="1"/>
</dbReference>
<dbReference type="AlphaFoldDB" id="W5MQ02"/>
<keyword evidence="4 7" id="KW-0106">Calcium</keyword>
<dbReference type="PROSITE" id="PS50222">
    <property type="entry name" value="EF_HAND_2"/>
    <property type="match status" value="1"/>
</dbReference>
<comment type="function">
    <text evidence="6 8">In muscle, parvalbumin is thought to be involved in relaxation after contraction. It binds two calcium ions.</text>
</comment>
<feature type="chain" id="PRO_5004866598" description="Parvalbumin" evidence="9">
    <location>
        <begin position="22"/>
        <end position="110"/>
    </location>
</feature>
<feature type="binding site" evidence="7">
    <location>
        <position position="58"/>
    </location>
    <ligand>
        <name>Ca(2+)</name>
        <dbReference type="ChEBI" id="CHEBI:29108"/>
        <label>1</label>
    </ligand>
</feature>
<feature type="binding site" evidence="7">
    <location>
        <position position="93"/>
    </location>
    <ligand>
        <name>Ca(2+)</name>
        <dbReference type="ChEBI" id="CHEBI:29108"/>
        <label>2</label>
    </ligand>
</feature>
<dbReference type="PRINTS" id="PR01697">
    <property type="entry name" value="PARVALBUMIN"/>
</dbReference>
<dbReference type="Gene3D" id="1.10.238.10">
    <property type="entry name" value="EF-hand"/>
    <property type="match status" value="1"/>
</dbReference>
<feature type="binding site" evidence="7">
    <location>
        <position position="52"/>
    </location>
    <ligand>
        <name>Ca(2+)</name>
        <dbReference type="ChEBI" id="CHEBI:29108"/>
        <label>1</label>
    </ligand>
</feature>
<organism evidence="11 12">
    <name type="scientific">Lepisosteus oculatus</name>
    <name type="common">Spotted gar</name>
    <dbReference type="NCBI Taxonomy" id="7918"/>
    <lineage>
        <taxon>Eukaryota</taxon>
        <taxon>Metazoa</taxon>
        <taxon>Chordata</taxon>
        <taxon>Craniata</taxon>
        <taxon>Vertebrata</taxon>
        <taxon>Euteleostomi</taxon>
        <taxon>Actinopterygii</taxon>
        <taxon>Neopterygii</taxon>
        <taxon>Holostei</taxon>
        <taxon>Semionotiformes</taxon>
        <taxon>Lepisosteidae</taxon>
        <taxon>Lepisosteus</taxon>
    </lineage>
</organism>
<dbReference type="EMBL" id="AHAT01013705">
    <property type="status" value="NOT_ANNOTATED_CDS"/>
    <property type="molecule type" value="Genomic_DNA"/>
</dbReference>
<feature type="binding site" evidence="7">
    <location>
        <position position="95"/>
    </location>
    <ligand>
        <name>Ca(2+)</name>
        <dbReference type="ChEBI" id="CHEBI:29108"/>
        <label>2</label>
    </ligand>
</feature>
<dbReference type="OMA" id="NACRANH"/>
<evidence type="ECO:0000256" key="7">
    <source>
        <dbReference type="PIRSR" id="PIRSR608080-1"/>
    </source>
</evidence>
<dbReference type="HOGENOM" id="CLU_157356_0_0_1"/>
<dbReference type="InterPro" id="IPR008080">
    <property type="entry name" value="Parvalbumin"/>
</dbReference>
<evidence type="ECO:0000256" key="6">
    <source>
        <dbReference type="ARBA" id="ARBA00025308"/>
    </source>
</evidence>
<dbReference type="Proteomes" id="UP000018468">
    <property type="component" value="Linkage group LG13"/>
</dbReference>
<reference evidence="12" key="1">
    <citation type="submission" date="2011-12" db="EMBL/GenBank/DDBJ databases">
        <title>The Draft Genome of Lepisosteus oculatus.</title>
        <authorList>
            <consortium name="The Broad Institute Genome Assembly &amp; Analysis Group"/>
            <consortium name="Computational R&amp;D Group"/>
            <consortium name="and Sequencing Platform"/>
            <person name="Di Palma F."/>
            <person name="Alfoldi J."/>
            <person name="Johnson J."/>
            <person name="Berlin A."/>
            <person name="Gnerre S."/>
            <person name="Jaffe D."/>
            <person name="MacCallum I."/>
            <person name="Young S."/>
            <person name="Walker B.J."/>
            <person name="Lander E.S."/>
            <person name="Lindblad-Toh K."/>
        </authorList>
    </citation>
    <scope>NUCLEOTIDE SEQUENCE [LARGE SCALE GENOMIC DNA]</scope>
</reference>
<evidence type="ECO:0000259" key="10">
    <source>
        <dbReference type="PROSITE" id="PS50222"/>
    </source>
</evidence>
<dbReference type="Bgee" id="ENSLOCG00000008606">
    <property type="expression patterns" value="Expressed in testis and 13 other cell types or tissues"/>
</dbReference>
<dbReference type="InParanoid" id="W5MQ02"/>
<comment type="similarity">
    <text evidence="1 8">Belongs to the parvalbumin family.</text>
</comment>
<dbReference type="FunFam" id="1.10.238.10:FF:000060">
    <property type="entry name" value="Parvalbumin, thymic"/>
    <property type="match status" value="1"/>
</dbReference>
<dbReference type="eggNOG" id="KOG0027">
    <property type="taxonomic scope" value="Eukaryota"/>
</dbReference>
<evidence type="ECO:0000256" key="1">
    <source>
        <dbReference type="ARBA" id="ARBA00009753"/>
    </source>
</evidence>
<dbReference type="SUPFAM" id="SSF47473">
    <property type="entry name" value="EF-hand"/>
    <property type="match status" value="1"/>
</dbReference>
<dbReference type="STRING" id="7918.ENSLOCP00000010461"/>
<keyword evidence="3" id="KW-0677">Repeat</keyword>
<feature type="binding site" evidence="7">
    <location>
        <position position="63"/>
    </location>
    <ligand>
        <name>Ca(2+)</name>
        <dbReference type="ChEBI" id="CHEBI:29108"/>
        <label>1</label>
    </ligand>
</feature>
<feature type="binding site" evidence="7">
    <location>
        <position position="56"/>
    </location>
    <ligand>
        <name>Ca(2+)</name>
        <dbReference type="ChEBI" id="CHEBI:29108"/>
        <label>1</label>
    </ligand>
</feature>
<dbReference type="PANTHER" id="PTHR11653">
    <property type="entry name" value="PARVALBUMIN ALPHA"/>
    <property type="match status" value="1"/>
</dbReference>
<dbReference type="GeneTree" id="ENSGT00940000163144"/>
<feature type="signal peptide" evidence="9">
    <location>
        <begin position="1"/>
        <end position="21"/>
    </location>
</feature>
<evidence type="ECO:0000256" key="3">
    <source>
        <dbReference type="ARBA" id="ARBA00022737"/>
    </source>
</evidence>
<dbReference type="Ensembl" id="ENSLOCT00000010476.1">
    <property type="protein sequence ID" value="ENSLOCP00000010461.1"/>
    <property type="gene ID" value="ENSLOCG00000008606.1"/>
</dbReference>
<feature type="binding site" evidence="7">
    <location>
        <position position="102"/>
    </location>
    <ligand>
        <name>Ca(2+)</name>
        <dbReference type="ChEBI" id="CHEBI:29108"/>
        <label>2</label>
    </ligand>
</feature>
<reference evidence="11" key="2">
    <citation type="submission" date="2025-08" db="UniProtKB">
        <authorList>
            <consortium name="Ensembl"/>
        </authorList>
    </citation>
    <scope>IDENTIFICATION</scope>
</reference>
<dbReference type="SMART" id="SM00054">
    <property type="entry name" value="EFh"/>
    <property type="match status" value="2"/>
</dbReference>
<evidence type="ECO:0000256" key="4">
    <source>
        <dbReference type="ARBA" id="ARBA00022837"/>
    </source>
</evidence>
<dbReference type="InterPro" id="IPR002048">
    <property type="entry name" value="EF_hand_dom"/>
</dbReference>
<keyword evidence="5" id="KW-0514">Muscle protein</keyword>
<name>W5MQ02_LEPOC</name>
<evidence type="ECO:0000256" key="2">
    <source>
        <dbReference type="ARBA" id="ARBA00022723"/>
    </source>
</evidence>
<dbReference type="InterPro" id="IPR018247">
    <property type="entry name" value="EF_Hand_1_Ca_BS"/>
</dbReference>
<feature type="domain" description="EF-hand" evidence="10">
    <location>
        <begin position="39"/>
        <end position="74"/>
    </location>
</feature>
<sequence length="110" mass="11557">MALSGLLAAGAVAAALTACQATGSFDHKAFFAAVGLSKKSPADVEKVFKVLDQNNSGFIEEDELQLFLQSFSKGARVLTAAETRAFLLAGDSDGDGKIGYSETRNLILDR</sequence>
<evidence type="ECO:0000313" key="11">
    <source>
        <dbReference type="Ensembl" id="ENSLOCP00000010461.1"/>
    </source>
</evidence>
<protein>
    <recommendedName>
        <fullName evidence="8">Parvalbumin</fullName>
    </recommendedName>
</protein>
<feature type="binding site" evidence="7">
    <location>
        <position position="97"/>
    </location>
    <ligand>
        <name>Ca(2+)</name>
        <dbReference type="ChEBI" id="CHEBI:29108"/>
        <label>2</label>
    </ligand>
</feature>
<evidence type="ECO:0000256" key="5">
    <source>
        <dbReference type="ARBA" id="ARBA00023179"/>
    </source>
</evidence>
<evidence type="ECO:0000313" key="12">
    <source>
        <dbReference type="Proteomes" id="UP000018468"/>
    </source>
</evidence>
<feature type="binding site" evidence="7">
    <location>
        <position position="91"/>
    </location>
    <ligand>
        <name>Ca(2+)</name>
        <dbReference type="ChEBI" id="CHEBI:29108"/>
        <label>2</label>
    </ligand>
</feature>
<keyword evidence="9" id="KW-0732">Signal</keyword>
<evidence type="ECO:0000256" key="9">
    <source>
        <dbReference type="SAM" id="SignalP"/>
    </source>
</evidence>
<dbReference type="GO" id="GO:0005737">
    <property type="term" value="C:cytoplasm"/>
    <property type="evidence" value="ECO:0000318"/>
    <property type="project" value="GO_Central"/>
</dbReference>
<dbReference type="InterPro" id="IPR011992">
    <property type="entry name" value="EF-hand-dom_pair"/>
</dbReference>
<dbReference type="PANTHER" id="PTHR11653:SF12">
    <property type="entry name" value="PARVALBUMIN"/>
    <property type="match status" value="1"/>
</dbReference>
<proteinExistence type="inferred from homology"/>
<accession>W5MQ02</accession>
<dbReference type="PROSITE" id="PS00018">
    <property type="entry name" value="EF_HAND_1"/>
    <property type="match status" value="1"/>
</dbReference>
<reference evidence="11" key="3">
    <citation type="submission" date="2025-09" db="UniProtKB">
        <authorList>
            <consortium name="Ensembl"/>
        </authorList>
    </citation>
    <scope>IDENTIFICATION</scope>
</reference>
<dbReference type="GO" id="GO:0005509">
    <property type="term" value="F:calcium ion binding"/>
    <property type="evidence" value="ECO:0000318"/>
    <property type="project" value="GO_Central"/>
</dbReference>
<keyword evidence="12" id="KW-1185">Reference proteome</keyword>
<keyword evidence="2 7" id="KW-0479">Metal-binding</keyword>